<reference evidence="2 3" key="1">
    <citation type="submission" date="2023-04" db="EMBL/GenBank/DDBJ databases">
        <title>A long-awaited taxogenomic arrangement of the family Halomonadaceae.</title>
        <authorList>
            <person name="De La Haba R."/>
            <person name="Chuvochina M."/>
            <person name="Wittouck S."/>
            <person name="Arahal D.R."/>
            <person name="Sanchez-Porro C."/>
            <person name="Hugenholtz P."/>
            <person name="Ventosa A."/>
        </authorList>
    </citation>
    <scope>NUCLEOTIDE SEQUENCE [LARGE SCALE GENOMIC DNA]</scope>
    <source>
        <strain evidence="2 3">DSM 22428</strain>
    </source>
</reference>
<keyword evidence="1" id="KW-0472">Membrane</keyword>
<dbReference type="RefSeq" id="WP_251592530.1">
    <property type="nucleotide sequence ID" value="NZ_JAMLJI010000002.1"/>
</dbReference>
<keyword evidence="1" id="KW-0812">Transmembrane</keyword>
<protein>
    <submittedName>
        <fullName evidence="2">Uncharacterized protein</fullName>
    </submittedName>
</protein>
<dbReference type="EMBL" id="JARWAO010000001">
    <property type="protein sequence ID" value="MDR5894972.1"/>
    <property type="molecule type" value="Genomic_DNA"/>
</dbReference>
<evidence type="ECO:0000313" key="2">
    <source>
        <dbReference type="EMBL" id="MDR5894972.1"/>
    </source>
</evidence>
<sequence length="94" mass="10799">MSDQPSSPRQKRGCLLLMLGAIAFIAIIYAILIFLIKSNQTPENQAQERQTVVRCFERLETLEDSAHRTKAEENCQEMAEQYQDKYDASYKDAP</sequence>
<proteinExistence type="predicted"/>
<evidence type="ECO:0000256" key="1">
    <source>
        <dbReference type="SAM" id="Phobius"/>
    </source>
</evidence>
<organism evidence="2 3">
    <name type="scientific">Larsenimonas suaedae</name>
    <dbReference type="NCBI Taxonomy" id="1851019"/>
    <lineage>
        <taxon>Bacteria</taxon>
        <taxon>Pseudomonadati</taxon>
        <taxon>Pseudomonadota</taxon>
        <taxon>Gammaproteobacteria</taxon>
        <taxon>Oceanospirillales</taxon>
        <taxon>Halomonadaceae</taxon>
        <taxon>Larsenimonas</taxon>
    </lineage>
</organism>
<evidence type="ECO:0000313" key="3">
    <source>
        <dbReference type="Proteomes" id="UP001269375"/>
    </source>
</evidence>
<feature type="transmembrane region" description="Helical" evidence="1">
    <location>
        <begin position="12"/>
        <end position="36"/>
    </location>
</feature>
<keyword evidence="3" id="KW-1185">Reference proteome</keyword>
<gene>
    <name evidence="2" type="ORF">QC825_02635</name>
</gene>
<dbReference type="Proteomes" id="UP001269375">
    <property type="component" value="Unassembled WGS sequence"/>
</dbReference>
<name>A0ABU1GTZ8_9GAMM</name>
<accession>A0ABU1GTZ8</accession>
<comment type="caution">
    <text evidence="2">The sequence shown here is derived from an EMBL/GenBank/DDBJ whole genome shotgun (WGS) entry which is preliminary data.</text>
</comment>
<keyword evidence="1" id="KW-1133">Transmembrane helix</keyword>